<dbReference type="GO" id="GO:0004642">
    <property type="term" value="F:phosphoribosylformylglycinamidine synthase activity"/>
    <property type="evidence" value="ECO:0007669"/>
    <property type="project" value="InterPro"/>
</dbReference>
<keyword evidence="1" id="KW-0963">Cytoplasm</keyword>
<keyword evidence="2" id="KW-0436">Ligase</keyword>
<dbReference type="Pfam" id="PF00586">
    <property type="entry name" value="AIRS"/>
    <property type="match status" value="2"/>
</dbReference>
<evidence type="ECO:0000259" key="9">
    <source>
        <dbReference type="Pfam" id="PF02769"/>
    </source>
</evidence>
<evidence type="ECO:0000256" key="4">
    <source>
        <dbReference type="ARBA" id="ARBA00022741"/>
    </source>
</evidence>
<dbReference type="InterPro" id="IPR041609">
    <property type="entry name" value="PurL_linker"/>
</dbReference>
<dbReference type="CDD" id="cd02204">
    <property type="entry name" value="PurL_repeat2"/>
    <property type="match status" value="1"/>
</dbReference>
<sequence length="981" mass="109085">MPSQIQILNTHLTGKEKSLAGIFSRKSLTNLKIADVFNMSSNLSEDQFKRATFLLCNPISQQLLHSKNTKKILEEYGQFKWVVEIRYLPGVTDNVGHTAEEIIKENLKNIKTSLSVGSAQLLFLNTSEKRVVEAIATEQSNPLIHHIGILRYSEYLKRLRSDKKIYFNVKLPKKSYLKKNVNLNVSDQEIALIGNQGILEKNNARRGTLGLDIESLRAIETYFNSRKRQPTDVEIETLAQTWSEHCKHKIFSSSVDEAQKGIFETYISGVTKKIIEKRKDKFCVSLFSDNAGAVSFNDQWLVCHKVETHNTPSALDPFGGAITGIVGVNRDCLGFGKGAKPIANTYAFYFAYPHKNYDLYRQQNKKNPMLPARLIAKGVIRGVRVGGNCSGIPTPQGTVYFHDGYAGKPLVFCGTVGLIPRKINGKLSHVKKARPGDHIVMVGGRVGKDGIHGATFSSEELDPNSPVSAVQIGDPITQKKFSDVIIRELREKNLYSSITDNGAGGLSSSVGEMAKESGGFVVDLEKVPLKYGGLYPWEIWVSESQERMTLSVDPKNVKKIISIFSKRGVEATSIGKFIKNKKAIVRYNNKDVMNLEMKFLHEGYPRLTLETKKPSTMNIKKSSIKKHNHKKELLELLSSPNICSKEFISTQYDHEVQGTSIIKPLQGIGRVFADATAIKPLFASSQSIALSQAAFPRYTNLDSYKMAACSIDTAVRNLVVLGADIKKIALLDNFCWCSPEEKERLYQLKKAAEACHDYALAYLTPFISGKDSMYNDFSGFNGRNKRIKISIPPTLLISSMGIVQRADNLTSLSPSSNDLIYIVGKTKEELGGSEYGDIFGYENIHVPEVDAKKALSLYKTFSKANKQKLISSAISVHMGGIGVALSKMAIASQLGMTIDLSKINSFGPTNTLFSESQSRIIISIKSENKKSVEKLFQNQDLNFLGKCHSTKIVSMEISNNNSFRVSIKDLAKKYRKNINKL</sequence>
<dbReference type="NCBIfam" id="TIGR01736">
    <property type="entry name" value="FGAM_synth_II"/>
    <property type="match status" value="1"/>
</dbReference>
<dbReference type="InterPro" id="IPR010074">
    <property type="entry name" value="PRibForGlyAmidine_synth_PurL"/>
</dbReference>
<feature type="domain" description="PurM-like C-terminal" evidence="9">
    <location>
        <begin position="818"/>
        <end position="941"/>
    </location>
</feature>
<gene>
    <name evidence="11" type="ORF">METZ01_LOCUS31630</name>
</gene>
<evidence type="ECO:0000259" key="8">
    <source>
        <dbReference type="Pfam" id="PF00586"/>
    </source>
</evidence>
<dbReference type="SUPFAM" id="SSF56042">
    <property type="entry name" value="PurM C-terminal domain-like"/>
    <property type="match status" value="2"/>
</dbReference>
<keyword evidence="6" id="KW-0067">ATP-binding</keyword>
<dbReference type="Pfam" id="PF18072">
    <property type="entry name" value="FGAR-AT_linker"/>
    <property type="match status" value="1"/>
</dbReference>
<evidence type="ECO:0000259" key="10">
    <source>
        <dbReference type="Pfam" id="PF18072"/>
    </source>
</evidence>
<evidence type="ECO:0000256" key="5">
    <source>
        <dbReference type="ARBA" id="ARBA00022755"/>
    </source>
</evidence>
<dbReference type="HAMAP" id="MF_00420">
    <property type="entry name" value="PurL_2"/>
    <property type="match status" value="1"/>
</dbReference>
<dbReference type="SUPFAM" id="SSF55326">
    <property type="entry name" value="PurM N-terminal domain-like"/>
    <property type="match status" value="2"/>
</dbReference>
<dbReference type="Gene3D" id="3.90.650.10">
    <property type="entry name" value="PurM-like C-terminal domain"/>
    <property type="match status" value="2"/>
</dbReference>
<keyword evidence="7" id="KW-0460">Magnesium</keyword>
<evidence type="ECO:0000256" key="1">
    <source>
        <dbReference type="ARBA" id="ARBA00022490"/>
    </source>
</evidence>
<dbReference type="EMBL" id="UINC01001366">
    <property type="protein sequence ID" value="SUZ78776.1"/>
    <property type="molecule type" value="Genomic_DNA"/>
</dbReference>
<feature type="domain" description="PurM-like C-terminal" evidence="9">
    <location>
        <begin position="434"/>
        <end position="587"/>
    </location>
</feature>
<protein>
    <recommendedName>
        <fullName evidence="12">PurM-like C-terminal domain-containing protein</fullName>
    </recommendedName>
</protein>
<evidence type="ECO:0000256" key="2">
    <source>
        <dbReference type="ARBA" id="ARBA00022598"/>
    </source>
</evidence>
<accession>A0A381QHH7</accession>
<evidence type="ECO:0000256" key="3">
    <source>
        <dbReference type="ARBA" id="ARBA00022723"/>
    </source>
</evidence>
<evidence type="ECO:0000313" key="11">
    <source>
        <dbReference type="EMBL" id="SUZ78776.1"/>
    </source>
</evidence>
<keyword evidence="4" id="KW-0547">Nucleotide-binding</keyword>
<dbReference type="InterPro" id="IPR010918">
    <property type="entry name" value="PurM-like_C_dom"/>
</dbReference>
<organism evidence="11">
    <name type="scientific">marine metagenome</name>
    <dbReference type="NCBI Taxonomy" id="408172"/>
    <lineage>
        <taxon>unclassified sequences</taxon>
        <taxon>metagenomes</taxon>
        <taxon>ecological metagenomes</taxon>
    </lineage>
</organism>
<dbReference type="Gene3D" id="3.30.1330.10">
    <property type="entry name" value="PurM-like, N-terminal domain"/>
    <property type="match status" value="2"/>
</dbReference>
<keyword evidence="3" id="KW-0479">Metal-binding</keyword>
<evidence type="ECO:0000256" key="6">
    <source>
        <dbReference type="ARBA" id="ARBA00022840"/>
    </source>
</evidence>
<dbReference type="PANTHER" id="PTHR43555">
    <property type="entry name" value="PHOSPHORIBOSYLFORMYLGLYCINAMIDINE SYNTHASE SUBUNIT PURL"/>
    <property type="match status" value="1"/>
</dbReference>
<feature type="domain" description="PurM-like N-terminal" evidence="8">
    <location>
        <begin position="677"/>
        <end position="772"/>
    </location>
</feature>
<dbReference type="InterPro" id="IPR016188">
    <property type="entry name" value="PurM-like_N"/>
</dbReference>
<proteinExistence type="inferred from homology"/>
<dbReference type="CDD" id="cd02203">
    <property type="entry name" value="PurL_repeat1"/>
    <property type="match status" value="1"/>
</dbReference>
<evidence type="ECO:0000256" key="7">
    <source>
        <dbReference type="ARBA" id="ARBA00022842"/>
    </source>
</evidence>
<dbReference type="InterPro" id="IPR036921">
    <property type="entry name" value="PurM-like_N_sf"/>
</dbReference>
<dbReference type="AlphaFoldDB" id="A0A381QHH7"/>
<dbReference type="GO" id="GO:0006189">
    <property type="term" value="P:'de novo' IMP biosynthetic process"/>
    <property type="evidence" value="ECO:0007669"/>
    <property type="project" value="InterPro"/>
</dbReference>
<dbReference type="GO" id="GO:0005524">
    <property type="term" value="F:ATP binding"/>
    <property type="evidence" value="ECO:0007669"/>
    <property type="project" value="UniProtKB-KW"/>
</dbReference>
<dbReference type="Pfam" id="PF02769">
    <property type="entry name" value="AIRS_C"/>
    <property type="match status" value="2"/>
</dbReference>
<feature type="domain" description="Phosphoribosylformylglycinamidine synthase linker" evidence="10">
    <location>
        <begin position="205"/>
        <end position="249"/>
    </location>
</feature>
<feature type="domain" description="PurM-like N-terminal" evidence="8">
    <location>
        <begin position="289"/>
        <end position="419"/>
    </location>
</feature>
<dbReference type="PANTHER" id="PTHR43555:SF1">
    <property type="entry name" value="PHOSPHORIBOSYLFORMYLGLYCINAMIDINE SYNTHASE SUBUNIT PURL"/>
    <property type="match status" value="1"/>
</dbReference>
<name>A0A381QHH7_9ZZZZ</name>
<keyword evidence="5" id="KW-0658">Purine biosynthesis</keyword>
<dbReference type="InterPro" id="IPR036676">
    <property type="entry name" value="PurM-like_C_sf"/>
</dbReference>
<evidence type="ECO:0008006" key="12">
    <source>
        <dbReference type="Google" id="ProtNLM"/>
    </source>
</evidence>
<reference evidence="11" key="1">
    <citation type="submission" date="2018-05" db="EMBL/GenBank/DDBJ databases">
        <authorList>
            <person name="Lanie J.A."/>
            <person name="Ng W.-L."/>
            <person name="Kazmierczak K.M."/>
            <person name="Andrzejewski T.M."/>
            <person name="Davidsen T.M."/>
            <person name="Wayne K.J."/>
            <person name="Tettelin H."/>
            <person name="Glass J.I."/>
            <person name="Rusch D."/>
            <person name="Podicherti R."/>
            <person name="Tsui H.-C.T."/>
            <person name="Winkler M.E."/>
        </authorList>
    </citation>
    <scope>NUCLEOTIDE SEQUENCE</scope>
</reference>
<dbReference type="GO" id="GO:0046872">
    <property type="term" value="F:metal ion binding"/>
    <property type="evidence" value="ECO:0007669"/>
    <property type="project" value="UniProtKB-KW"/>
</dbReference>